<reference evidence="6 7" key="1">
    <citation type="journal article" date="2020" name="ISME J.">
        <title>Comparative genomics reveals insights into cyanobacterial evolution and habitat adaptation.</title>
        <authorList>
            <person name="Chen M.Y."/>
            <person name="Teng W.K."/>
            <person name="Zhao L."/>
            <person name="Hu C.X."/>
            <person name="Zhou Y.K."/>
            <person name="Han B.P."/>
            <person name="Song L.R."/>
            <person name="Shu W.S."/>
        </authorList>
    </citation>
    <scope>NUCLEOTIDE SEQUENCE [LARGE SCALE GENOMIC DNA]</scope>
    <source>
        <strain evidence="6 7">FACHB-3921</strain>
    </source>
</reference>
<evidence type="ECO:0000259" key="5">
    <source>
        <dbReference type="PROSITE" id="PS50110"/>
    </source>
</evidence>
<dbReference type="CDD" id="cd06170">
    <property type="entry name" value="LuxR_C_like"/>
    <property type="match status" value="1"/>
</dbReference>
<gene>
    <name evidence="6" type="ORF">H6G14_01250</name>
</gene>
<dbReference type="SUPFAM" id="SSF52172">
    <property type="entry name" value="CheY-like"/>
    <property type="match status" value="1"/>
</dbReference>
<dbReference type="PROSITE" id="PS50043">
    <property type="entry name" value="HTH_LUXR_2"/>
    <property type="match status" value="1"/>
</dbReference>
<evidence type="ECO:0000313" key="7">
    <source>
        <dbReference type="Proteomes" id="UP000621307"/>
    </source>
</evidence>
<evidence type="ECO:0000259" key="4">
    <source>
        <dbReference type="PROSITE" id="PS50043"/>
    </source>
</evidence>
<dbReference type="Proteomes" id="UP000621307">
    <property type="component" value="Unassembled WGS sequence"/>
</dbReference>
<keyword evidence="2" id="KW-0238">DNA-binding</keyword>
<evidence type="ECO:0000313" key="6">
    <source>
        <dbReference type="EMBL" id="MBD2249935.1"/>
    </source>
</evidence>
<organism evidence="6 7">
    <name type="scientific">Nostoc parmelioides FACHB-3921</name>
    <dbReference type="NCBI Taxonomy" id="2692909"/>
    <lineage>
        <taxon>Bacteria</taxon>
        <taxon>Bacillati</taxon>
        <taxon>Cyanobacteriota</taxon>
        <taxon>Cyanophyceae</taxon>
        <taxon>Nostocales</taxon>
        <taxon>Nostocaceae</taxon>
        <taxon>Nostoc</taxon>
    </lineage>
</organism>
<dbReference type="Pfam" id="PF00196">
    <property type="entry name" value="GerE"/>
    <property type="match status" value="1"/>
</dbReference>
<keyword evidence="1 3" id="KW-0597">Phosphoprotein</keyword>
<sequence length="224" mass="24433">MIRLLLVDDQNLICQGLKAMLSLEPDLEVVGIANNGEVAIERVAALQPDVVLMDVRMPVMDGREATRAITQQYPQVKVLVLSTFDDDGYIADAMRAGAKGYLLKDMPSEELAQAIRFVQLGYTQLAPGLMEKLITGFSTASAAQPVESTALGQLTPREQEVLQLIGQGLTNRDIAQQLFISEGTVKTHVTHLLNRLTLRNRAQLAIYAHSATAQPGFLTHPAKT</sequence>
<dbReference type="InterPro" id="IPR011006">
    <property type="entry name" value="CheY-like_superfamily"/>
</dbReference>
<evidence type="ECO:0000256" key="3">
    <source>
        <dbReference type="PROSITE-ProRule" id="PRU00169"/>
    </source>
</evidence>
<comment type="caution">
    <text evidence="6">The sequence shown here is derived from an EMBL/GenBank/DDBJ whole genome shotgun (WGS) entry which is preliminary data.</text>
</comment>
<protein>
    <submittedName>
        <fullName evidence="6">Response regulator transcription factor</fullName>
    </submittedName>
</protein>
<dbReference type="EMBL" id="JACJQL010000001">
    <property type="protein sequence ID" value="MBD2249935.1"/>
    <property type="molecule type" value="Genomic_DNA"/>
</dbReference>
<dbReference type="PROSITE" id="PS50110">
    <property type="entry name" value="RESPONSE_REGULATORY"/>
    <property type="match status" value="1"/>
</dbReference>
<dbReference type="PANTHER" id="PTHR43214:SF43">
    <property type="entry name" value="TWO-COMPONENT RESPONSE REGULATOR"/>
    <property type="match status" value="1"/>
</dbReference>
<dbReference type="PROSITE" id="PS00622">
    <property type="entry name" value="HTH_LUXR_1"/>
    <property type="match status" value="1"/>
</dbReference>
<dbReference type="SMART" id="SM00421">
    <property type="entry name" value="HTH_LUXR"/>
    <property type="match status" value="1"/>
</dbReference>
<dbReference type="InterPro" id="IPR039420">
    <property type="entry name" value="WalR-like"/>
</dbReference>
<proteinExistence type="predicted"/>
<dbReference type="InterPro" id="IPR001789">
    <property type="entry name" value="Sig_transdc_resp-reg_receiver"/>
</dbReference>
<evidence type="ECO:0000256" key="2">
    <source>
        <dbReference type="ARBA" id="ARBA00023125"/>
    </source>
</evidence>
<dbReference type="SUPFAM" id="SSF46894">
    <property type="entry name" value="C-terminal effector domain of the bipartite response regulators"/>
    <property type="match status" value="1"/>
</dbReference>
<feature type="modified residue" description="4-aspartylphosphate" evidence="3">
    <location>
        <position position="54"/>
    </location>
</feature>
<dbReference type="Gene3D" id="3.40.50.2300">
    <property type="match status" value="1"/>
</dbReference>
<dbReference type="PRINTS" id="PR00038">
    <property type="entry name" value="HTHLUXR"/>
</dbReference>
<dbReference type="InterPro" id="IPR058245">
    <property type="entry name" value="NreC/VraR/RcsB-like_REC"/>
</dbReference>
<dbReference type="RefSeq" id="WP_190565332.1">
    <property type="nucleotide sequence ID" value="NZ_JACJQL010000001.1"/>
</dbReference>
<keyword evidence="7" id="KW-1185">Reference proteome</keyword>
<dbReference type="InterPro" id="IPR000792">
    <property type="entry name" value="Tscrpt_reg_LuxR_C"/>
</dbReference>
<feature type="domain" description="HTH luxR-type" evidence="4">
    <location>
        <begin position="147"/>
        <end position="212"/>
    </location>
</feature>
<dbReference type="PANTHER" id="PTHR43214">
    <property type="entry name" value="TWO-COMPONENT RESPONSE REGULATOR"/>
    <property type="match status" value="1"/>
</dbReference>
<evidence type="ECO:0000256" key="1">
    <source>
        <dbReference type="ARBA" id="ARBA00022553"/>
    </source>
</evidence>
<accession>A0ABR8B7K8</accession>
<dbReference type="InterPro" id="IPR016032">
    <property type="entry name" value="Sig_transdc_resp-reg_C-effctor"/>
</dbReference>
<dbReference type="Pfam" id="PF00072">
    <property type="entry name" value="Response_reg"/>
    <property type="match status" value="1"/>
</dbReference>
<feature type="domain" description="Response regulatory" evidence="5">
    <location>
        <begin position="3"/>
        <end position="119"/>
    </location>
</feature>
<dbReference type="SMART" id="SM00448">
    <property type="entry name" value="REC"/>
    <property type="match status" value="1"/>
</dbReference>
<name>A0ABR8B7K8_9NOSO</name>
<dbReference type="CDD" id="cd17535">
    <property type="entry name" value="REC_NarL-like"/>
    <property type="match status" value="1"/>
</dbReference>